<dbReference type="STRING" id="5539.A0A3E2HH93"/>
<dbReference type="InterPro" id="IPR054464">
    <property type="entry name" value="ULD_fung"/>
</dbReference>
<dbReference type="PANTHER" id="PTHR38886">
    <property type="entry name" value="SESA DOMAIN-CONTAINING PROTEIN"/>
    <property type="match status" value="1"/>
</dbReference>
<feature type="compositionally biased region" description="Basic residues" evidence="1">
    <location>
        <begin position="563"/>
        <end position="574"/>
    </location>
</feature>
<dbReference type="Pfam" id="PF22893">
    <property type="entry name" value="ULD_2"/>
    <property type="match status" value="1"/>
</dbReference>
<feature type="compositionally biased region" description="Acidic residues" evidence="1">
    <location>
        <begin position="491"/>
        <end position="500"/>
    </location>
</feature>
<dbReference type="OMA" id="SSCKACI"/>
<feature type="domain" description="Ubiquitin-like" evidence="2">
    <location>
        <begin position="273"/>
        <end position="356"/>
    </location>
</feature>
<dbReference type="Proteomes" id="UP000258309">
    <property type="component" value="Unassembled WGS sequence"/>
</dbReference>
<dbReference type="PANTHER" id="PTHR38886:SF1">
    <property type="entry name" value="NACHT-NTPASE AND P-LOOP NTPASES N-TERMINAL DOMAIN-CONTAINING PROTEIN"/>
    <property type="match status" value="1"/>
</dbReference>
<feature type="region of interest" description="Disordered" evidence="1">
    <location>
        <begin position="563"/>
        <end position="603"/>
    </location>
</feature>
<sequence length="603" mass="68119">MDRHALGWTTIGLFQCPTLQTPQKTCTRGDDDDDDIYLRPAGAGSRPAALHCLRSAIGSTKEYQGLIEELRTFDQALLQVIALWQNYDESPELNQLGTITKNIVKDWRDILLAFRVRVDKKYGMSLGIGGSENWIKGAGKKLVWLKEKEDILDLRRKLGSACDTITILTLAAIGKSNKLAESAIVFRVQAVHCLLQESKNLAEEHLAQLKAIDKKIKIQSKTSVIILNNVKSGIVYLTEVHAMVANIKNMLGLFQRHMLLHQSTPRGLGTCWQQEPVTLEDALGFRIPIPLELVNSWEMLDMIILKRFEKRSGYQKVLKGEYAFEEGITGKNVSRENDLVMCCRPGQKLDMSMVFSDLDANANQCPRCGTKSKTSAVARTQCTSCQMWFQRLVEMDDDSKPEPVSVLPERLITVQNFGTKKPKATASTPADFQRVRLMSIVKPGKQKANGESDRAFATDQSKTYTILKGEADGISPDVRMFIDLEEIRESDYEEFDSDNDDVIRPDQYEDAESETTRSVNSRRSSDIDPNVLSGLRNLGFDDPHPYHSYEAWMEARRQEKRRKRWASSSLHKRTFSQSIDSDTDDEDLRPQQLDISETGSSAR</sequence>
<evidence type="ECO:0000256" key="1">
    <source>
        <dbReference type="SAM" id="MobiDB-lite"/>
    </source>
</evidence>
<feature type="non-terminal residue" evidence="3">
    <location>
        <position position="1"/>
    </location>
</feature>
<dbReference type="EMBL" id="NCSJ02000053">
    <property type="protein sequence ID" value="RFU32532.1"/>
    <property type="molecule type" value="Genomic_DNA"/>
</dbReference>
<keyword evidence="4" id="KW-1185">Reference proteome</keyword>
<reference evidence="3 4" key="1">
    <citation type="submission" date="2018-05" db="EMBL/GenBank/DDBJ databases">
        <title>Draft genome sequence of Scytalidium lignicola DSM 105466, a ubiquitous saprotrophic fungus.</title>
        <authorList>
            <person name="Buettner E."/>
            <person name="Gebauer A.M."/>
            <person name="Hofrichter M."/>
            <person name="Liers C."/>
            <person name="Kellner H."/>
        </authorList>
    </citation>
    <scope>NUCLEOTIDE SEQUENCE [LARGE SCALE GENOMIC DNA]</scope>
    <source>
        <strain evidence="3 4">DSM 105466</strain>
    </source>
</reference>
<organism evidence="3 4">
    <name type="scientific">Scytalidium lignicola</name>
    <name type="common">Hyphomycete</name>
    <dbReference type="NCBI Taxonomy" id="5539"/>
    <lineage>
        <taxon>Eukaryota</taxon>
        <taxon>Fungi</taxon>
        <taxon>Dikarya</taxon>
        <taxon>Ascomycota</taxon>
        <taxon>Pezizomycotina</taxon>
        <taxon>Leotiomycetes</taxon>
        <taxon>Leotiomycetes incertae sedis</taxon>
        <taxon>Scytalidium</taxon>
    </lineage>
</organism>
<proteinExistence type="predicted"/>
<feature type="region of interest" description="Disordered" evidence="1">
    <location>
        <begin position="491"/>
        <end position="530"/>
    </location>
</feature>
<comment type="caution">
    <text evidence="3">The sequence shown here is derived from an EMBL/GenBank/DDBJ whole genome shotgun (WGS) entry which is preliminary data.</text>
</comment>
<dbReference type="OrthoDB" id="3045089at2759"/>
<evidence type="ECO:0000313" key="4">
    <source>
        <dbReference type="Proteomes" id="UP000258309"/>
    </source>
</evidence>
<evidence type="ECO:0000259" key="2">
    <source>
        <dbReference type="Pfam" id="PF22893"/>
    </source>
</evidence>
<feature type="non-terminal residue" evidence="3">
    <location>
        <position position="603"/>
    </location>
</feature>
<gene>
    <name evidence="3" type="ORF">B7463_g3844</name>
</gene>
<protein>
    <recommendedName>
        <fullName evidence="2">Ubiquitin-like domain-containing protein</fullName>
    </recommendedName>
</protein>
<feature type="compositionally biased region" description="Polar residues" evidence="1">
    <location>
        <begin position="593"/>
        <end position="603"/>
    </location>
</feature>
<evidence type="ECO:0000313" key="3">
    <source>
        <dbReference type="EMBL" id="RFU32532.1"/>
    </source>
</evidence>
<dbReference type="AlphaFoldDB" id="A0A3E2HH93"/>
<accession>A0A3E2HH93</accession>
<name>A0A3E2HH93_SCYLI</name>